<keyword evidence="1" id="KW-0472">Membrane</keyword>
<dbReference type="RefSeq" id="WP_196416496.1">
    <property type="nucleotide sequence ID" value="NZ_JADQTO010000012.1"/>
</dbReference>
<keyword evidence="1" id="KW-0812">Transmembrane</keyword>
<dbReference type="AlphaFoldDB" id="A0A931CCP3"/>
<protein>
    <submittedName>
        <fullName evidence="2">Uncharacterized protein</fullName>
    </submittedName>
</protein>
<evidence type="ECO:0000313" key="3">
    <source>
        <dbReference type="Proteomes" id="UP000598146"/>
    </source>
</evidence>
<keyword evidence="3" id="KW-1185">Reference proteome</keyword>
<feature type="transmembrane region" description="Helical" evidence="1">
    <location>
        <begin position="7"/>
        <end position="25"/>
    </location>
</feature>
<name>A0A931CCP3_9ACTN</name>
<feature type="transmembrane region" description="Helical" evidence="1">
    <location>
        <begin position="84"/>
        <end position="107"/>
    </location>
</feature>
<keyword evidence="1" id="KW-1133">Transmembrane helix</keyword>
<accession>A0A931CCP3</accession>
<reference evidence="2" key="1">
    <citation type="submission" date="2020-11" db="EMBL/GenBank/DDBJ databases">
        <title>Isolation and identification of active actinomycetes.</title>
        <authorList>
            <person name="Sun X."/>
        </authorList>
    </citation>
    <scope>NUCLEOTIDE SEQUENCE</scope>
    <source>
        <strain evidence="2">NEAU-A11</strain>
    </source>
</reference>
<gene>
    <name evidence="2" type="ORF">I4J89_25010</name>
</gene>
<evidence type="ECO:0000313" key="2">
    <source>
        <dbReference type="EMBL" id="MBG0564713.1"/>
    </source>
</evidence>
<comment type="caution">
    <text evidence="2">The sequence shown here is derived from an EMBL/GenBank/DDBJ whole genome shotgun (WGS) entry which is preliminary data.</text>
</comment>
<proteinExistence type="predicted"/>
<sequence>MELFKDIAAWSLVLVLGGLGVVAGVRDARRDRARRRSVVDGRSVRYGRPGSYRPRSALWAGLVLGWIGLNLGIMLLVFPHPAVGAATAVALLLAAWFLTGHLTTRVVEGRVLERKIIRSGEDDNVENFWIAVDDGRDPIAGTPVSRRDYARVAAGGYVRLHLTYRGQVKRLEVLS</sequence>
<evidence type="ECO:0000256" key="1">
    <source>
        <dbReference type="SAM" id="Phobius"/>
    </source>
</evidence>
<dbReference type="Proteomes" id="UP000598146">
    <property type="component" value="Unassembled WGS sequence"/>
</dbReference>
<dbReference type="EMBL" id="JADQTO010000012">
    <property type="protein sequence ID" value="MBG0564713.1"/>
    <property type="molecule type" value="Genomic_DNA"/>
</dbReference>
<feature type="transmembrane region" description="Helical" evidence="1">
    <location>
        <begin position="57"/>
        <end position="78"/>
    </location>
</feature>
<organism evidence="2 3">
    <name type="scientific">Actinoplanes aureus</name>
    <dbReference type="NCBI Taxonomy" id="2792083"/>
    <lineage>
        <taxon>Bacteria</taxon>
        <taxon>Bacillati</taxon>
        <taxon>Actinomycetota</taxon>
        <taxon>Actinomycetes</taxon>
        <taxon>Micromonosporales</taxon>
        <taxon>Micromonosporaceae</taxon>
        <taxon>Actinoplanes</taxon>
    </lineage>
</organism>